<dbReference type="Proteomes" id="UP000822688">
    <property type="component" value="Chromosome 2"/>
</dbReference>
<dbReference type="EMBL" id="CM026422">
    <property type="protein sequence ID" value="KAG0587586.1"/>
    <property type="molecule type" value="Genomic_DNA"/>
</dbReference>
<sequence>MCAETLGNGGNVGTIHPVCFGYGGGRFRHNSFVMRYVKARRMPARWLKLASNDTFQAYVSISELMLGARGRSHSDAPGRDGVGDPFPAFSESRTNQRKLIVSGGHRITLKAHGKKSSSGESVKRGVLVQSLSPCEVLAHDGLMRA</sequence>
<evidence type="ECO:0000313" key="1">
    <source>
        <dbReference type="EMBL" id="KAG0587586.1"/>
    </source>
</evidence>
<evidence type="ECO:0000313" key="2">
    <source>
        <dbReference type="Proteomes" id="UP000822688"/>
    </source>
</evidence>
<organism evidence="1 2">
    <name type="scientific">Ceratodon purpureus</name>
    <name type="common">Fire moss</name>
    <name type="synonym">Dicranum purpureum</name>
    <dbReference type="NCBI Taxonomy" id="3225"/>
    <lineage>
        <taxon>Eukaryota</taxon>
        <taxon>Viridiplantae</taxon>
        <taxon>Streptophyta</taxon>
        <taxon>Embryophyta</taxon>
        <taxon>Bryophyta</taxon>
        <taxon>Bryophytina</taxon>
        <taxon>Bryopsida</taxon>
        <taxon>Dicranidae</taxon>
        <taxon>Pseudoditrichales</taxon>
        <taxon>Ditrichaceae</taxon>
        <taxon>Ceratodon</taxon>
    </lineage>
</organism>
<protein>
    <submittedName>
        <fullName evidence="1">Uncharacterized protein</fullName>
    </submittedName>
</protein>
<comment type="caution">
    <text evidence="1">The sequence shown here is derived from an EMBL/GenBank/DDBJ whole genome shotgun (WGS) entry which is preliminary data.</text>
</comment>
<gene>
    <name evidence="1" type="ORF">KC19_2G175200</name>
</gene>
<keyword evidence="2" id="KW-1185">Reference proteome</keyword>
<proteinExistence type="predicted"/>
<accession>A0A8T0IXW6</accession>
<reference evidence="1" key="1">
    <citation type="submission" date="2020-06" db="EMBL/GenBank/DDBJ databases">
        <title>WGS assembly of Ceratodon purpureus strain R40.</title>
        <authorList>
            <person name="Carey S.B."/>
            <person name="Jenkins J."/>
            <person name="Shu S."/>
            <person name="Lovell J.T."/>
            <person name="Sreedasyam A."/>
            <person name="Maumus F."/>
            <person name="Tiley G.P."/>
            <person name="Fernandez-Pozo N."/>
            <person name="Barry K."/>
            <person name="Chen C."/>
            <person name="Wang M."/>
            <person name="Lipzen A."/>
            <person name="Daum C."/>
            <person name="Saski C.A."/>
            <person name="Payton A.C."/>
            <person name="Mcbreen J.C."/>
            <person name="Conrad R.E."/>
            <person name="Kollar L.M."/>
            <person name="Olsson S."/>
            <person name="Huttunen S."/>
            <person name="Landis J.B."/>
            <person name="Wickett N.J."/>
            <person name="Johnson M.G."/>
            <person name="Rensing S.A."/>
            <person name="Grimwood J."/>
            <person name="Schmutz J."/>
            <person name="Mcdaniel S.F."/>
        </authorList>
    </citation>
    <scope>NUCLEOTIDE SEQUENCE</scope>
    <source>
        <strain evidence="1">R40</strain>
    </source>
</reference>
<name>A0A8T0IXW6_CERPU</name>
<dbReference type="AlphaFoldDB" id="A0A8T0IXW6"/>